<accession>A0A8D8CAF5</accession>
<dbReference type="CDD" id="cd00170">
    <property type="entry name" value="SEC14"/>
    <property type="match status" value="1"/>
</dbReference>
<feature type="domain" description="CRAL-TRIO" evidence="1">
    <location>
        <begin position="116"/>
        <end position="278"/>
    </location>
</feature>
<dbReference type="SUPFAM" id="SSF46938">
    <property type="entry name" value="CRAL/TRIO N-terminal domain"/>
    <property type="match status" value="1"/>
</dbReference>
<name>A0A8D8CAF5_CULPI</name>
<dbReference type="Gene3D" id="1.10.8.20">
    <property type="entry name" value="N-terminal domain of phosphatidylinositol transfer protein sec14p"/>
    <property type="match status" value="1"/>
</dbReference>
<organism evidence="2">
    <name type="scientific">Culex pipiens</name>
    <name type="common">House mosquito</name>
    <dbReference type="NCBI Taxonomy" id="7175"/>
    <lineage>
        <taxon>Eukaryota</taxon>
        <taxon>Metazoa</taxon>
        <taxon>Ecdysozoa</taxon>
        <taxon>Arthropoda</taxon>
        <taxon>Hexapoda</taxon>
        <taxon>Insecta</taxon>
        <taxon>Pterygota</taxon>
        <taxon>Neoptera</taxon>
        <taxon>Endopterygota</taxon>
        <taxon>Diptera</taxon>
        <taxon>Nematocera</taxon>
        <taxon>Culicoidea</taxon>
        <taxon>Culicidae</taxon>
        <taxon>Culicinae</taxon>
        <taxon>Culicini</taxon>
        <taxon>Culex</taxon>
        <taxon>Culex</taxon>
    </lineage>
</organism>
<evidence type="ECO:0000313" key="2">
    <source>
        <dbReference type="EMBL" id="CAG6488020.1"/>
    </source>
</evidence>
<dbReference type="EMBL" id="HBUE01109125">
    <property type="protein sequence ID" value="CAG6488020.1"/>
    <property type="molecule type" value="Transcribed_RNA"/>
</dbReference>
<dbReference type="GO" id="GO:1902936">
    <property type="term" value="F:phosphatidylinositol bisphosphate binding"/>
    <property type="evidence" value="ECO:0007669"/>
    <property type="project" value="TreeGrafter"/>
</dbReference>
<dbReference type="InterPro" id="IPR001251">
    <property type="entry name" value="CRAL-TRIO_dom"/>
</dbReference>
<dbReference type="GO" id="GO:0016020">
    <property type="term" value="C:membrane"/>
    <property type="evidence" value="ECO:0007669"/>
    <property type="project" value="TreeGrafter"/>
</dbReference>
<protein>
    <submittedName>
        <fullName evidence="2">Alpha-tocopherol transfer protein-like</fullName>
    </submittedName>
</protein>
<dbReference type="SMART" id="SM00516">
    <property type="entry name" value="SEC14"/>
    <property type="match status" value="1"/>
</dbReference>
<dbReference type="PRINTS" id="PR00180">
    <property type="entry name" value="CRETINALDHBP"/>
</dbReference>
<dbReference type="PANTHER" id="PTHR10174:SF220">
    <property type="entry name" value="LD41874P"/>
    <property type="match status" value="1"/>
</dbReference>
<dbReference type="InterPro" id="IPR036273">
    <property type="entry name" value="CRAL/TRIO_N_dom_sf"/>
</dbReference>
<reference evidence="2" key="1">
    <citation type="submission" date="2021-05" db="EMBL/GenBank/DDBJ databases">
        <authorList>
            <person name="Alioto T."/>
            <person name="Alioto T."/>
            <person name="Gomez Garrido J."/>
        </authorList>
    </citation>
    <scope>NUCLEOTIDE SEQUENCE</scope>
</reference>
<dbReference type="AlphaFoldDB" id="A0A8D8CAF5"/>
<proteinExistence type="predicted"/>
<evidence type="ECO:0000259" key="1">
    <source>
        <dbReference type="PROSITE" id="PS50191"/>
    </source>
</evidence>
<sequence length="304" mass="35329">MSLKLNADKVPYVDLGGGIHIELDLSEYDDDKLCVEKAREELRETPEIVEASLKQLRELLKDEKDLHVPIDDDKFLKRILRPTKYYAESAFEMLKGFYKTKANKNFILDDLSANAIKVALEEKVIQVFPKRDQHGRRIIYMEMGSKWNSSKVPFPELIRASHGLLTILLLEPRTQLHGFVFVTNFDRLSLAHMGQFGPKFAKITLDYGQKYAPIRVKAINIVNNAKLFNVMFKVFKPFLGQKWGKRIHFHSSDMASLHKHIDASCLPTKLGGTMEWPEYDGKVLVEFAEHYQWYFDGRFELDFR</sequence>
<dbReference type="InterPro" id="IPR036865">
    <property type="entry name" value="CRAL-TRIO_dom_sf"/>
</dbReference>
<dbReference type="Gene3D" id="3.40.525.10">
    <property type="entry name" value="CRAL-TRIO lipid binding domain"/>
    <property type="match status" value="1"/>
</dbReference>
<dbReference type="PANTHER" id="PTHR10174">
    <property type="entry name" value="ALPHA-TOCOPHEROL TRANSFER PROTEIN-RELATED"/>
    <property type="match status" value="1"/>
</dbReference>
<dbReference type="PROSITE" id="PS50191">
    <property type="entry name" value="CRAL_TRIO"/>
    <property type="match status" value="1"/>
</dbReference>
<dbReference type="SUPFAM" id="SSF52087">
    <property type="entry name" value="CRAL/TRIO domain"/>
    <property type="match status" value="1"/>
</dbReference>
<dbReference type="Pfam" id="PF00650">
    <property type="entry name" value="CRAL_TRIO"/>
    <property type="match status" value="1"/>
</dbReference>